<organism evidence="3 4">
    <name type="scientific">Fusarium beomiforme</name>
    <dbReference type="NCBI Taxonomy" id="44412"/>
    <lineage>
        <taxon>Eukaryota</taxon>
        <taxon>Fungi</taxon>
        <taxon>Dikarya</taxon>
        <taxon>Ascomycota</taxon>
        <taxon>Pezizomycotina</taxon>
        <taxon>Sordariomycetes</taxon>
        <taxon>Hypocreomycetidae</taxon>
        <taxon>Hypocreales</taxon>
        <taxon>Nectriaceae</taxon>
        <taxon>Fusarium</taxon>
        <taxon>Fusarium burgessii species complex</taxon>
    </lineage>
</organism>
<protein>
    <recommendedName>
        <fullName evidence="2">DUF4246 domain-containing protein</fullName>
    </recommendedName>
</protein>
<evidence type="ECO:0000256" key="1">
    <source>
        <dbReference type="SAM" id="MobiDB-lite"/>
    </source>
</evidence>
<dbReference type="Pfam" id="PF14033">
    <property type="entry name" value="DUF4246"/>
    <property type="match status" value="1"/>
</dbReference>
<comment type="caution">
    <text evidence="3">The sequence shown here is derived from an EMBL/GenBank/DDBJ whole genome shotgun (WGS) entry which is preliminary data.</text>
</comment>
<keyword evidence="4" id="KW-1185">Reference proteome</keyword>
<gene>
    <name evidence="3" type="ORF">FBEOM_2461</name>
</gene>
<feature type="domain" description="DUF4246" evidence="2">
    <location>
        <begin position="26"/>
        <end position="346"/>
    </location>
</feature>
<dbReference type="InterPro" id="IPR025340">
    <property type="entry name" value="DUF4246"/>
</dbReference>
<evidence type="ECO:0000259" key="2">
    <source>
        <dbReference type="Pfam" id="PF14033"/>
    </source>
</evidence>
<feature type="region of interest" description="Disordered" evidence="1">
    <location>
        <begin position="111"/>
        <end position="147"/>
    </location>
</feature>
<dbReference type="Proteomes" id="UP000730481">
    <property type="component" value="Unassembled WGS sequence"/>
</dbReference>
<reference evidence="3" key="1">
    <citation type="journal article" date="2017" name="Mycologia">
        <title>Fusarium algeriense, sp. nov., a novel toxigenic crown rot pathogen of durum wheat from Algeria is nested in the Fusarium burgessii species complex.</title>
        <authorList>
            <person name="Laraba I."/>
            <person name="Keddad A."/>
            <person name="Boureghda H."/>
            <person name="Abdallah N."/>
            <person name="Vaughan M.M."/>
            <person name="Proctor R.H."/>
            <person name="Busman M."/>
            <person name="O'Donnell K."/>
        </authorList>
    </citation>
    <scope>NUCLEOTIDE SEQUENCE</scope>
    <source>
        <strain evidence="3">NRRL 25174</strain>
    </source>
</reference>
<accession>A0A9P5ATI3</accession>
<evidence type="ECO:0000313" key="4">
    <source>
        <dbReference type="Proteomes" id="UP000730481"/>
    </source>
</evidence>
<dbReference type="PANTHER" id="PTHR33119:SF1">
    <property type="entry name" value="FE2OG DIOXYGENASE DOMAIN-CONTAINING PROTEIN"/>
    <property type="match status" value="1"/>
</dbReference>
<dbReference type="EMBL" id="PVQB02000088">
    <property type="protein sequence ID" value="KAF4343552.1"/>
    <property type="molecule type" value="Genomic_DNA"/>
</dbReference>
<sequence>MGKGEPVKRETLIDRAPVIWLPFRHRSGKVLPDYWSGKYQWLSANVGSHKNDSAKFTSYHRKFKGPDITAIFSNLCISTDEDDELWTPEFDIDEFLHKDIQLTHQELRDFEEAGCHDAEDPIDPDEDEDRRREDEGLPPLTPNVDDGSLATAKWEKFCDAVLPDPKPFEEADYAPKQSLREKFKEHGLQIIVKMASIELKLEKPEFTTGSWDLEGQMNEKIAATSLYYFDSENVTPSRLSFRMQTSSYLNDETKTGQGEYEYVERVFGTLLGAQQTPAGCCVQSYGDAEVREGRLLAFPNVFQHRVPSFELQDPTKPGHRRFIALWLVDPHRRIISTANVPPQQKD</sequence>
<dbReference type="OrthoDB" id="415532at2759"/>
<dbReference type="InterPro" id="IPR049192">
    <property type="entry name" value="DUF4246_C"/>
</dbReference>
<reference evidence="3" key="2">
    <citation type="submission" date="2020-02" db="EMBL/GenBank/DDBJ databases">
        <title>Identification and distribution of gene clusters putatively required for synthesis of sphingolipid metabolism inhibitors in phylogenetically diverse species of the filamentous fungus Fusarium.</title>
        <authorList>
            <person name="Kim H.-S."/>
            <person name="Busman M."/>
            <person name="Brown D.W."/>
            <person name="Divon H."/>
            <person name="Uhlig S."/>
            <person name="Proctor R.H."/>
        </authorList>
    </citation>
    <scope>NUCLEOTIDE SEQUENCE</scope>
    <source>
        <strain evidence="3">NRRL 25174</strain>
    </source>
</reference>
<proteinExistence type="predicted"/>
<dbReference type="AlphaFoldDB" id="A0A9P5ATI3"/>
<dbReference type="PANTHER" id="PTHR33119">
    <property type="entry name" value="IFI3P"/>
    <property type="match status" value="1"/>
</dbReference>
<name>A0A9P5ATI3_9HYPO</name>
<evidence type="ECO:0000313" key="3">
    <source>
        <dbReference type="EMBL" id="KAF4343552.1"/>
    </source>
</evidence>